<evidence type="ECO:0000313" key="9">
    <source>
        <dbReference type="Proteomes" id="UP000237061"/>
    </source>
</evidence>
<evidence type="ECO:0000256" key="3">
    <source>
        <dbReference type="ARBA" id="ARBA00022729"/>
    </source>
</evidence>
<dbReference type="Proteomes" id="UP000237061">
    <property type="component" value="Unassembled WGS sequence"/>
</dbReference>
<feature type="region of interest" description="Disordered" evidence="5">
    <location>
        <begin position="1"/>
        <end position="30"/>
    </location>
</feature>
<evidence type="ECO:0000313" key="8">
    <source>
        <dbReference type="EMBL" id="POH73396.1"/>
    </source>
</evidence>
<evidence type="ECO:0000259" key="7">
    <source>
        <dbReference type="PROSITE" id="PS50847"/>
    </source>
</evidence>
<name>A0A2S3ZVV6_ARTGL</name>
<keyword evidence="1" id="KW-0134">Cell wall</keyword>
<evidence type="ECO:0000256" key="5">
    <source>
        <dbReference type="SAM" id="MobiDB-lite"/>
    </source>
</evidence>
<gene>
    <name evidence="8" type="ORF">CVS27_10815</name>
</gene>
<feature type="transmembrane region" description="Helical" evidence="6">
    <location>
        <begin position="38"/>
        <end position="56"/>
    </location>
</feature>
<keyword evidence="6" id="KW-1133">Transmembrane helix</keyword>
<feature type="compositionally biased region" description="Polar residues" evidence="5">
    <location>
        <begin position="1"/>
        <end position="24"/>
    </location>
</feature>
<evidence type="ECO:0000256" key="4">
    <source>
        <dbReference type="ARBA" id="ARBA00023088"/>
    </source>
</evidence>
<keyword evidence="2" id="KW-0964">Secreted</keyword>
<sequence>MEDPTQNPTTNPVAVLTNGSTSQSNKDDLATTGSSAKLLITGGGLLLALGLVGLFMSTRRRSQH</sequence>
<feature type="domain" description="Gram-positive cocci surface proteins LPxTG" evidence="7">
    <location>
        <begin position="29"/>
        <end position="64"/>
    </location>
</feature>
<dbReference type="PROSITE" id="PS50847">
    <property type="entry name" value="GRAM_POS_ANCHORING"/>
    <property type="match status" value="1"/>
</dbReference>
<keyword evidence="6" id="KW-0812">Transmembrane</keyword>
<evidence type="ECO:0000256" key="1">
    <source>
        <dbReference type="ARBA" id="ARBA00022512"/>
    </source>
</evidence>
<keyword evidence="4" id="KW-0572">Peptidoglycan-anchor</keyword>
<dbReference type="AlphaFoldDB" id="A0A2S3ZVV6"/>
<keyword evidence="9" id="KW-1185">Reference proteome</keyword>
<organism evidence="8 9">
    <name type="scientific">Arthrobacter glacialis</name>
    <dbReference type="NCBI Taxonomy" id="1664"/>
    <lineage>
        <taxon>Bacteria</taxon>
        <taxon>Bacillati</taxon>
        <taxon>Actinomycetota</taxon>
        <taxon>Actinomycetes</taxon>
        <taxon>Micrococcales</taxon>
        <taxon>Micrococcaceae</taxon>
        <taxon>Arthrobacter</taxon>
    </lineage>
</organism>
<accession>A0A2S3ZVV6</accession>
<keyword evidence="3" id="KW-0732">Signal</keyword>
<evidence type="ECO:0000256" key="6">
    <source>
        <dbReference type="SAM" id="Phobius"/>
    </source>
</evidence>
<protein>
    <recommendedName>
        <fullName evidence="7">Gram-positive cocci surface proteins LPxTG domain-containing protein</fullName>
    </recommendedName>
</protein>
<dbReference type="EMBL" id="PPXC01000007">
    <property type="protein sequence ID" value="POH73396.1"/>
    <property type="molecule type" value="Genomic_DNA"/>
</dbReference>
<proteinExistence type="predicted"/>
<keyword evidence="6" id="KW-0472">Membrane</keyword>
<dbReference type="InterPro" id="IPR019931">
    <property type="entry name" value="LPXTG_anchor"/>
</dbReference>
<reference evidence="8 9" key="1">
    <citation type="submission" date="2018-01" db="EMBL/GenBank/DDBJ databases">
        <title>Arthrobacter sp. nov., from glaciers in China.</title>
        <authorList>
            <person name="Liu Q."/>
            <person name="Xin Y.-H."/>
        </authorList>
    </citation>
    <scope>NUCLEOTIDE SEQUENCE [LARGE SCALE GENOMIC DNA]</scope>
    <source>
        <strain evidence="8 9">HLT2-12-2</strain>
    </source>
</reference>
<evidence type="ECO:0000256" key="2">
    <source>
        <dbReference type="ARBA" id="ARBA00022525"/>
    </source>
</evidence>
<comment type="caution">
    <text evidence="8">The sequence shown here is derived from an EMBL/GenBank/DDBJ whole genome shotgun (WGS) entry which is preliminary data.</text>
</comment>